<dbReference type="CDD" id="cd08518">
    <property type="entry name" value="PBP2_NikA_DppA_OppA_like_19"/>
    <property type="match status" value="1"/>
</dbReference>
<accession>A0ABR8E0G1</accession>
<gene>
    <name evidence="5" type="ORF">H6G97_36570</name>
</gene>
<sequence length="559" mass="62487">MYKNYSSSRQCLSGKTYQRTSHLLRLLVVVLLLVGAAACSRVSQNRSLVNATSGPKEQIMVDLGWDEYHIYEKGFDPTMGWHYAGPPLFQSTLLSRNENFELVNDLAQSYTISSDRLVWTVKIRQDVRFTDGQPLLAEDVAYTFNTTKDSLGRLDMEILDRAVATGKYQVELHLKRPDITFVNQLASLGIVPKYAHNKDYARNPIGSGPYKLVQWNQGEQVIIEVNPDYYGHKPVIKRVILLFTQGDAAFAAARAGQVQVAAIPNHLASQPVEGMKTYVIKSLGHAGLMFPYPPRTGRKTPDGNPIGNDVTSNRAIRQAVNYAIDRQTLVQTLFNGYGSPAMSPASGLPWDEPTADIQDGDINKAKQILSEDGWRDTNGDGIVEKQRLKAEFTLLYNAQDAFRQGLALAVAQMLKPVGIKVNVEGRSWTEIERRMQSNVVLYALETHDSQQLSFLFKSSLAQGKYQNPGYYSNSVVDRALDRAAASATETEAIQFWKQVQWDGQTGVTTKGDAASAWLVNIDKTYLISTCLDVSKATEKSRHYTLTLLYNLPNWKWICQ</sequence>
<organism evidence="5 6">
    <name type="scientific">Nostoc flagelliforme FACHB-838</name>
    <dbReference type="NCBI Taxonomy" id="2692904"/>
    <lineage>
        <taxon>Bacteria</taxon>
        <taxon>Bacillati</taxon>
        <taxon>Cyanobacteriota</taxon>
        <taxon>Cyanophyceae</taxon>
        <taxon>Nostocales</taxon>
        <taxon>Nostocaceae</taxon>
        <taxon>Nostoc</taxon>
    </lineage>
</organism>
<dbReference type="EMBL" id="JACJSI010000186">
    <property type="protein sequence ID" value="MBD2534695.1"/>
    <property type="molecule type" value="Genomic_DNA"/>
</dbReference>
<dbReference type="InterPro" id="IPR000914">
    <property type="entry name" value="SBP_5_dom"/>
</dbReference>
<keyword evidence="3" id="KW-0732">Signal</keyword>
<dbReference type="Proteomes" id="UP000623440">
    <property type="component" value="Unassembled WGS sequence"/>
</dbReference>
<dbReference type="InterPro" id="IPR039424">
    <property type="entry name" value="SBP_5"/>
</dbReference>
<comment type="caution">
    <text evidence="5">The sequence shown here is derived from an EMBL/GenBank/DDBJ whole genome shotgun (WGS) entry which is preliminary data.</text>
</comment>
<dbReference type="Gene3D" id="3.40.190.10">
    <property type="entry name" value="Periplasmic binding protein-like II"/>
    <property type="match status" value="1"/>
</dbReference>
<evidence type="ECO:0000256" key="2">
    <source>
        <dbReference type="ARBA" id="ARBA00022448"/>
    </source>
</evidence>
<name>A0ABR8E0G1_9NOSO</name>
<keyword evidence="2" id="KW-0813">Transport</keyword>
<evidence type="ECO:0000259" key="4">
    <source>
        <dbReference type="Pfam" id="PF00496"/>
    </source>
</evidence>
<reference evidence="5 6" key="1">
    <citation type="journal article" date="2020" name="ISME J.">
        <title>Comparative genomics reveals insights into cyanobacterial evolution and habitat adaptation.</title>
        <authorList>
            <person name="Chen M.Y."/>
            <person name="Teng W.K."/>
            <person name="Zhao L."/>
            <person name="Hu C.X."/>
            <person name="Zhou Y.K."/>
            <person name="Han B.P."/>
            <person name="Song L.R."/>
            <person name="Shu W.S."/>
        </authorList>
    </citation>
    <scope>NUCLEOTIDE SEQUENCE [LARGE SCALE GENOMIC DNA]</scope>
    <source>
        <strain evidence="5 6">FACHB-838</strain>
    </source>
</reference>
<comment type="similarity">
    <text evidence="1">Belongs to the bacterial solute-binding protein 5 family.</text>
</comment>
<evidence type="ECO:0000313" key="6">
    <source>
        <dbReference type="Proteomes" id="UP000623440"/>
    </source>
</evidence>
<keyword evidence="6" id="KW-1185">Reference proteome</keyword>
<evidence type="ECO:0000256" key="3">
    <source>
        <dbReference type="ARBA" id="ARBA00022729"/>
    </source>
</evidence>
<feature type="domain" description="Solute-binding protein family 5" evidence="4">
    <location>
        <begin position="101"/>
        <end position="437"/>
    </location>
</feature>
<evidence type="ECO:0000313" key="5">
    <source>
        <dbReference type="EMBL" id="MBD2534695.1"/>
    </source>
</evidence>
<dbReference type="RefSeq" id="WP_190945447.1">
    <property type="nucleotide sequence ID" value="NZ_JACJSI010000186.1"/>
</dbReference>
<proteinExistence type="inferred from homology"/>
<dbReference type="Gene3D" id="3.10.105.10">
    <property type="entry name" value="Dipeptide-binding Protein, Domain 3"/>
    <property type="match status" value="1"/>
</dbReference>
<dbReference type="PANTHER" id="PTHR30290">
    <property type="entry name" value="PERIPLASMIC BINDING COMPONENT OF ABC TRANSPORTER"/>
    <property type="match status" value="1"/>
</dbReference>
<dbReference type="PANTHER" id="PTHR30290:SF9">
    <property type="entry name" value="OLIGOPEPTIDE-BINDING PROTEIN APPA"/>
    <property type="match status" value="1"/>
</dbReference>
<dbReference type="Pfam" id="PF00496">
    <property type="entry name" value="SBP_bac_5"/>
    <property type="match status" value="1"/>
</dbReference>
<dbReference type="SUPFAM" id="SSF53850">
    <property type="entry name" value="Periplasmic binding protein-like II"/>
    <property type="match status" value="1"/>
</dbReference>
<evidence type="ECO:0000256" key="1">
    <source>
        <dbReference type="ARBA" id="ARBA00005695"/>
    </source>
</evidence>
<protein>
    <submittedName>
        <fullName evidence="5">ABC transporter substrate-binding protein</fullName>
    </submittedName>
</protein>